<evidence type="ECO:0000256" key="8">
    <source>
        <dbReference type="SAM" id="Phobius"/>
    </source>
</evidence>
<feature type="transmembrane region" description="Helical" evidence="8">
    <location>
        <begin position="255"/>
        <end position="282"/>
    </location>
</feature>
<keyword evidence="5 8" id="KW-0812">Transmembrane</keyword>
<keyword evidence="10" id="KW-1185">Reference proteome</keyword>
<protein>
    <submittedName>
        <fullName evidence="9">Iron complex transport system permease protein</fullName>
    </submittedName>
</protein>
<dbReference type="CDD" id="cd06550">
    <property type="entry name" value="TM_ABC_iron-siderophores_like"/>
    <property type="match status" value="1"/>
</dbReference>
<dbReference type="GO" id="GO:0022857">
    <property type="term" value="F:transmembrane transporter activity"/>
    <property type="evidence" value="ECO:0007669"/>
    <property type="project" value="InterPro"/>
</dbReference>
<dbReference type="Pfam" id="PF01032">
    <property type="entry name" value="FecCD"/>
    <property type="match status" value="1"/>
</dbReference>
<feature type="transmembrane region" description="Helical" evidence="8">
    <location>
        <begin position="112"/>
        <end position="133"/>
    </location>
</feature>
<dbReference type="PANTHER" id="PTHR30472:SF24">
    <property type="entry name" value="FERRIC ENTEROBACTIN TRANSPORT SYSTEM PERMEASE PROTEIN FEPG"/>
    <property type="match status" value="1"/>
</dbReference>
<keyword evidence="7 8" id="KW-0472">Membrane</keyword>
<evidence type="ECO:0000256" key="4">
    <source>
        <dbReference type="ARBA" id="ARBA00022475"/>
    </source>
</evidence>
<dbReference type="SUPFAM" id="SSF81345">
    <property type="entry name" value="ABC transporter involved in vitamin B12 uptake, BtuC"/>
    <property type="match status" value="1"/>
</dbReference>
<feature type="transmembrane region" description="Helical" evidence="8">
    <location>
        <begin position="294"/>
        <end position="314"/>
    </location>
</feature>
<comment type="caution">
    <text evidence="9">The sequence shown here is derived from an EMBL/GenBank/DDBJ whole genome shotgun (WGS) entry which is preliminary data.</text>
</comment>
<dbReference type="RefSeq" id="WP_133502207.1">
    <property type="nucleotide sequence ID" value="NZ_SNXC01000004.1"/>
</dbReference>
<name>A0A4R6MFQ6_9GAMM</name>
<accession>A0A4R6MFQ6</accession>
<feature type="transmembrane region" description="Helical" evidence="8">
    <location>
        <begin position="33"/>
        <end position="54"/>
    </location>
</feature>
<feature type="transmembrane region" description="Helical" evidence="8">
    <location>
        <begin position="214"/>
        <end position="234"/>
    </location>
</feature>
<feature type="transmembrane region" description="Helical" evidence="8">
    <location>
        <begin position="83"/>
        <end position="100"/>
    </location>
</feature>
<evidence type="ECO:0000256" key="5">
    <source>
        <dbReference type="ARBA" id="ARBA00022692"/>
    </source>
</evidence>
<organism evidence="9 10">
    <name type="scientific">Marinomonas balearica</name>
    <dbReference type="NCBI Taxonomy" id="491947"/>
    <lineage>
        <taxon>Bacteria</taxon>
        <taxon>Pseudomonadati</taxon>
        <taxon>Pseudomonadota</taxon>
        <taxon>Gammaproteobacteria</taxon>
        <taxon>Oceanospirillales</taxon>
        <taxon>Oceanospirillaceae</taxon>
        <taxon>Marinomonas</taxon>
    </lineage>
</organism>
<comment type="similarity">
    <text evidence="2">Belongs to the binding-protein-dependent transport system permease family. FecCD subfamily.</text>
</comment>
<feature type="transmembrane region" description="Helical" evidence="8">
    <location>
        <begin position="166"/>
        <end position="185"/>
    </location>
</feature>
<dbReference type="InterPro" id="IPR000522">
    <property type="entry name" value="ABC_transptr_permease_BtuC"/>
</dbReference>
<reference evidence="9 10" key="1">
    <citation type="submission" date="2019-03" db="EMBL/GenBank/DDBJ databases">
        <title>Genomic Encyclopedia of Type Strains, Phase III (KMG-III): the genomes of soil and plant-associated and newly described type strains.</title>
        <authorList>
            <person name="Whitman W."/>
        </authorList>
    </citation>
    <scope>NUCLEOTIDE SEQUENCE [LARGE SCALE GENOMIC DNA]</scope>
    <source>
        <strain evidence="9 10">CECT 7378</strain>
    </source>
</reference>
<dbReference type="Proteomes" id="UP000294656">
    <property type="component" value="Unassembled WGS sequence"/>
</dbReference>
<evidence type="ECO:0000256" key="7">
    <source>
        <dbReference type="ARBA" id="ARBA00023136"/>
    </source>
</evidence>
<dbReference type="InterPro" id="IPR037294">
    <property type="entry name" value="ABC_BtuC-like"/>
</dbReference>
<dbReference type="OrthoDB" id="9055647at2"/>
<evidence type="ECO:0000313" key="10">
    <source>
        <dbReference type="Proteomes" id="UP000294656"/>
    </source>
</evidence>
<keyword evidence="4" id="KW-1003">Cell membrane</keyword>
<dbReference type="Gene3D" id="1.10.3470.10">
    <property type="entry name" value="ABC transporter involved in vitamin B12 uptake, BtuC"/>
    <property type="match status" value="1"/>
</dbReference>
<keyword evidence="6 8" id="KW-1133">Transmembrane helix</keyword>
<evidence type="ECO:0000313" key="9">
    <source>
        <dbReference type="EMBL" id="TDP00504.1"/>
    </source>
</evidence>
<feature type="transmembrane region" description="Helical" evidence="8">
    <location>
        <begin position="139"/>
        <end position="159"/>
    </location>
</feature>
<evidence type="ECO:0000256" key="6">
    <source>
        <dbReference type="ARBA" id="ARBA00022989"/>
    </source>
</evidence>
<dbReference type="AlphaFoldDB" id="A0A4R6MFQ6"/>
<dbReference type="GO" id="GO:0005886">
    <property type="term" value="C:plasma membrane"/>
    <property type="evidence" value="ECO:0007669"/>
    <property type="project" value="UniProtKB-SubCell"/>
</dbReference>
<evidence type="ECO:0000256" key="1">
    <source>
        <dbReference type="ARBA" id="ARBA00004651"/>
    </source>
</evidence>
<dbReference type="GO" id="GO:0033214">
    <property type="term" value="P:siderophore-iron import into cell"/>
    <property type="evidence" value="ECO:0007669"/>
    <property type="project" value="TreeGrafter"/>
</dbReference>
<comment type="subcellular location">
    <subcellularLocation>
        <location evidence="1">Cell membrane</location>
        <topology evidence="1">Multi-pass membrane protein</topology>
    </subcellularLocation>
</comment>
<sequence>MNHFFPHYQTTAWKIGSRQLNVVIESDAVIRNLILTVLLLGSGILSLSIGTVYVSPDQVIKALLGEGDSMTQFLINDLRLNRILAGIYTGAAFSLAGCLMQNVARNRLATPGIIGIDNAAMAFAVASVVGIGISLSPSHMALVGAATATALAFAIGGGSGTRGYRFIVAGLGIGAVSGAVSQLLLSQVHIDVANAAYPWTVGSLSGRDEEQVPWMGFITLLAVIACIILTRYFRLLSFADSVIITLGQKPNQIRFLAVVISVTLTGFAVAMSGPIGLIALVGPEMARTFAKHKGLPLVSSAICGAILMVLADLVGRTILSPIELPVGIVTAVVGGPYLIWILIRKPKQSSL</sequence>
<dbReference type="EMBL" id="SNXC01000004">
    <property type="protein sequence ID" value="TDP00504.1"/>
    <property type="molecule type" value="Genomic_DNA"/>
</dbReference>
<gene>
    <name evidence="9" type="ORF">DFP79_0313</name>
</gene>
<proteinExistence type="inferred from homology"/>
<feature type="transmembrane region" description="Helical" evidence="8">
    <location>
        <begin position="326"/>
        <end position="343"/>
    </location>
</feature>
<dbReference type="PANTHER" id="PTHR30472">
    <property type="entry name" value="FERRIC ENTEROBACTIN TRANSPORT SYSTEM PERMEASE PROTEIN"/>
    <property type="match status" value="1"/>
</dbReference>
<keyword evidence="3" id="KW-0813">Transport</keyword>
<evidence type="ECO:0000256" key="2">
    <source>
        <dbReference type="ARBA" id="ARBA00007935"/>
    </source>
</evidence>
<evidence type="ECO:0000256" key="3">
    <source>
        <dbReference type="ARBA" id="ARBA00022448"/>
    </source>
</evidence>